<dbReference type="Pfam" id="PF06119">
    <property type="entry name" value="NIDO"/>
    <property type="match status" value="3"/>
</dbReference>
<dbReference type="SUPFAM" id="SSF63825">
    <property type="entry name" value="YWTD domain"/>
    <property type="match status" value="1"/>
</dbReference>
<dbReference type="PROSITE" id="PS50853">
    <property type="entry name" value="FN3"/>
    <property type="match status" value="3"/>
</dbReference>
<dbReference type="PROSITE" id="PS51120">
    <property type="entry name" value="LDLRB"/>
    <property type="match status" value="4"/>
</dbReference>
<evidence type="ECO:0000256" key="2">
    <source>
        <dbReference type="ARBA" id="ARBA00022729"/>
    </source>
</evidence>
<dbReference type="SMART" id="SM00135">
    <property type="entry name" value="LY"/>
    <property type="match status" value="5"/>
</dbReference>
<comment type="caution">
    <text evidence="10">The sequence shown here is derived from an EMBL/GenBank/DDBJ whole genome shotgun (WGS) entry which is preliminary data.</text>
</comment>
<dbReference type="InterPro" id="IPR000033">
    <property type="entry name" value="LDLR_classB_rpt"/>
</dbReference>
<dbReference type="InterPro" id="IPR011042">
    <property type="entry name" value="6-blade_b-propeller_TolB-like"/>
</dbReference>
<keyword evidence="4" id="KW-1015">Disulfide bond</keyword>
<sequence length="1371" mass="151080">MDIHVNFEQFFFPGTDEGYFGPINIPGGFPFGGTVQTDVYIGSNGILSFGTPYNTFFNQELPVPGQALVAPFWDDVDTRFGSGTISFEVQDSGYFLEEVSEFIRRRRSALDFTGTWMLIVYWEAVHPYFGVFNTEENTFQAIIITNGTYSYSLFTYKCDLMEWDNGVTIGYSDGDKFFMNNVPSTREVACFNLPVSNFSNIIYRLSAANPEIPPPDNVRVRSFTMTEAKISWNIPRFTQQESYTVEYGLSATDLNLESDVVQSITDTNINNEEYDVTLRDLAGSTLYYYRVVARFGVYVRHTQVYAFFTQFEPQAAYLQFLEQTDTSVDGGTLFSCQHCSSFEITFPSDFAFGGYYHQSAYVATDGYITFGIPLIDEVPEAFPPDDPDVFWTYMIAPFWANFDTTMGGTVSWKLHTRENSLNLVAMVDSFIAGEYGDDNFVGSWMLVAFWENVQPSNLATGNTFQAVLTTNGTKSYGVMIYHCGELGWSESATIGFYAPTSDVYTHPLSTSSAGVLIKTDEIACLHNSSDWSNLIFELEVSNHILGMTPEPHFSAGSCVDAGFTECCTGFACSVQGCFCDAICHFFGDCCYDIDMTCPDTDGAAYNILVAHGHHISQIHFEGISSETVRTNTSGTVVGIDYLHTDSSMFWSDITTDTIHRAKLDGTSEEVLVTTCISSVDDVAVDWVSNKLYWTDSVWSRIEALDLDTNIRVEVLTAGANSIPRAIAVDPVNRAMFWTDYGLTGKIETAGMDGGERRVLHYTDIWQPNGIAIDYGSARIYWSDAGQQRLEYSNFDGSERTVVETAGTGLVSPFAVTVVDDILFWSDWETNKIYATHKEHGALENEGYFSEIVTFLHTPYGIKALRSDLQPQADNPCLNSECSHMCLLTFVNGAGFTCACPEGYDFENDTFCKPKEGPQTDCSITPGSCAAASYVTCCEGGFCAGSPANCFCDDRCRTRGDCCIDINDTCLEGWPRLPRNISVIDNTGLSVTIAWLVPYIASSPETYTIGYGISPDSLTLFTAVSSGSNTSIVDQVYSRSLPGLAYTTTYYFQITVTNDVTGSTGVSTEILSFTTAEGAPSAAPANFTVAVDATEVCLAWDPPPKDQQNGVIVSYRLLCSGSDTTYEQIVKQHIRSYCFDSRVGNEVLSCTVAASTGAGMGPSTGAVVVTTEAMDSGTLRMLVLNATVGVDPVILPESDEGTFGPITLPNYGFPFWSSDREEVYIAINGLLAFEQPYGSFFNQPFPGNFFISSRYLVAPFWDDADTRGGGGQILYEVHTSGYLLEHISAYVRAQKPSPFQGTWMLVVFYDAVHPYFGSGENSYQVILITDGTYTYTIFTYDCDLMGWGTSATIGFNAAGEEFVNNEYTSNAM</sequence>
<proteinExistence type="predicted"/>
<feature type="domain" description="Fibronectin type-III" evidence="7">
    <location>
        <begin position="214"/>
        <end position="314"/>
    </location>
</feature>
<keyword evidence="2" id="KW-0732">Signal</keyword>
<keyword evidence="5" id="KW-0325">Glycoprotein</keyword>
<evidence type="ECO:0000259" key="7">
    <source>
        <dbReference type="PROSITE" id="PS50853"/>
    </source>
</evidence>
<keyword evidence="1" id="KW-0245">EGF-like domain</keyword>
<dbReference type="PROSITE" id="PS51220">
    <property type="entry name" value="NIDO"/>
    <property type="match status" value="2"/>
</dbReference>
<feature type="domain" description="NIDO" evidence="9">
    <location>
        <begin position="71"/>
        <end position="208"/>
    </location>
</feature>
<keyword evidence="11" id="KW-1185">Reference proteome</keyword>
<dbReference type="Pfam" id="PF00058">
    <property type="entry name" value="Ldl_recept_b"/>
    <property type="match status" value="3"/>
</dbReference>
<keyword evidence="3" id="KW-0677">Repeat</keyword>
<protein>
    <submittedName>
        <fullName evidence="10">Low-density lipoprotein receptor-related protein 4</fullName>
    </submittedName>
</protein>
<feature type="domain" description="Fibronectin type-III" evidence="7">
    <location>
        <begin position="1082"/>
        <end position="1173"/>
    </location>
</feature>
<dbReference type="InterPro" id="IPR003886">
    <property type="entry name" value="NIDO_dom"/>
</dbReference>
<feature type="repeat" description="LDL-receptor class B" evidence="6">
    <location>
        <begin position="689"/>
        <end position="732"/>
    </location>
</feature>
<dbReference type="SMART" id="SM00539">
    <property type="entry name" value="NIDO"/>
    <property type="match status" value="2"/>
</dbReference>
<dbReference type="SUPFAM" id="SSF49265">
    <property type="entry name" value="Fibronectin type III"/>
    <property type="match status" value="2"/>
</dbReference>
<dbReference type="GO" id="GO:0003993">
    <property type="term" value="F:acid phosphatase activity"/>
    <property type="evidence" value="ECO:0007669"/>
    <property type="project" value="InterPro"/>
</dbReference>
<reference evidence="10" key="1">
    <citation type="submission" date="2023-03" db="EMBL/GenBank/DDBJ databases">
        <authorList>
            <person name="Steffen K."/>
            <person name="Cardenas P."/>
        </authorList>
    </citation>
    <scope>NUCLEOTIDE SEQUENCE</scope>
</reference>
<dbReference type="SMART" id="SM00060">
    <property type="entry name" value="FN3"/>
    <property type="match status" value="3"/>
</dbReference>
<evidence type="ECO:0000256" key="6">
    <source>
        <dbReference type="PROSITE-ProRule" id="PRU00461"/>
    </source>
</evidence>
<evidence type="ECO:0000256" key="1">
    <source>
        <dbReference type="ARBA" id="ARBA00022536"/>
    </source>
</evidence>
<dbReference type="PROSITE" id="PS01186">
    <property type="entry name" value="EGF_2"/>
    <property type="match status" value="1"/>
</dbReference>
<dbReference type="PANTHER" id="PTHR13802">
    <property type="entry name" value="MUCIN 4-RELATED"/>
    <property type="match status" value="1"/>
</dbReference>
<dbReference type="InterPro" id="IPR003961">
    <property type="entry name" value="FN3_dom"/>
</dbReference>
<dbReference type="Gene3D" id="2.60.40.10">
    <property type="entry name" value="Immunoglobulins"/>
    <property type="match status" value="3"/>
</dbReference>
<feature type="domain" description="NIDO" evidence="9">
    <location>
        <begin position="1258"/>
        <end position="1371"/>
    </location>
</feature>
<dbReference type="GO" id="GO:0046872">
    <property type="term" value="F:metal ion binding"/>
    <property type="evidence" value="ECO:0007669"/>
    <property type="project" value="InterPro"/>
</dbReference>
<evidence type="ECO:0000256" key="5">
    <source>
        <dbReference type="ARBA" id="ARBA00023180"/>
    </source>
</evidence>
<dbReference type="EMBL" id="CASHTH010001322">
    <property type="protein sequence ID" value="CAI8014066.1"/>
    <property type="molecule type" value="Genomic_DNA"/>
</dbReference>
<evidence type="ECO:0000256" key="4">
    <source>
        <dbReference type="ARBA" id="ARBA00023157"/>
    </source>
</evidence>
<dbReference type="PROSITE" id="PS50958">
    <property type="entry name" value="SMB_2"/>
    <property type="match status" value="2"/>
</dbReference>
<dbReference type="Gene3D" id="2.120.10.30">
    <property type="entry name" value="TolB, C-terminal domain"/>
    <property type="match status" value="1"/>
</dbReference>
<dbReference type="InterPro" id="IPR036116">
    <property type="entry name" value="FN3_sf"/>
</dbReference>
<dbReference type="GO" id="GO:0007160">
    <property type="term" value="P:cell-matrix adhesion"/>
    <property type="evidence" value="ECO:0007669"/>
    <property type="project" value="InterPro"/>
</dbReference>
<dbReference type="CDD" id="cd00063">
    <property type="entry name" value="FN3"/>
    <property type="match status" value="2"/>
</dbReference>
<accession>A0AA35WE87</accession>
<keyword evidence="10" id="KW-0675">Receptor</keyword>
<dbReference type="InterPro" id="IPR001212">
    <property type="entry name" value="Somatomedin_B_dom"/>
</dbReference>
<dbReference type="InterPro" id="IPR000742">
    <property type="entry name" value="EGF"/>
</dbReference>
<organism evidence="10 11">
    <name type="scientific">Geodia barretti</name>
    <name type="common">Barrett's horny sponge</name>
    <dbReference type="NCBI Taxonomy" id="519541"/>
    <lineage>
        <taxon>Eukaryota</taxon>
        <taxon>Metazoa</taxon>
        <taxon>Porifera</taxon>
        <taxon>Demospongiae</taxon>
        <taxon>Heteroscleromorpha</taxon>
        <taxon>Tetractinellida</taxon>
        <taxon>Astrophorina</taxon>
        <taxon>Geodiidae</taxon>
        <taxon>Geodia</taxon>
    </lineage>
</organism>
<evidence type="ECO:0000259" key="8">
    <source>
        <dbReference type="PROSITE" id="PS50958"/>
    </source>
</evidence>
<dbReference type="InterPro" id="IPR051495">
    <property type="entry name" value="Epithelial_Barrier/Signaling"/>
</dbReference>
<feature type="repeat" description="LDL-receptor class B" evidence="6">
    <location>
        <begin position="733"/>
        <end position="776"/>
    </location>
</feature>
<keyword evidence="10" id="KW-0449">Lipoprotein</keyword>
<name>A0AA35WE87_GEOBA</name>
<feature type="domain" description="SMB" evidence="8">
    <location>
        <begin position="554"/>
        <end position="601"/>
    </location>
</feature>
<feature type="domain" description="SMB" evidence="8">
    <location>
        <begin position="924"/>
        <end position="973"/>
    </location>
</feature>
<evidence type="ECO:0000259" key="9">
    <source>
        <dbReference type="PROSITE" id="PS51220"/>
    </source>
</evidence>
<dbReference type="FunFam" id="2.120.10.30:FF:000241">
    <property type="entry name" value="Low-density lipoprotein receptor-related protein 6"/>
    <property type="match status" value="1"/>
</dbReference>
<dbReference type="InterPro" id="IPR013783">
    <property type="entry name" value="Ig-like_fold"/>
</dbReference>
<evidence type="ECO:0000313" key="11">
    <source>
        <dbReference type="Proteomes" id="UP001174909"/>
    </source>
</evidence>
<gene>
    <name evidence="10" type="ORF">GBAR_LOCUS8824</name>
</gene>
<feature type="repeat" description="LDL-receptor class B" evidence="6">
    <location>
        <begin position="777"/>
        <end position="821"/>
    </location>
</feature>
<feature type="repeat" description="LDL-receptor class B" evidence="6">
    <location>
        <begin position="646"/>
        <end position="688"/>
    </location>
</feature>
<dbReference type="PANTHER" id="PTHR13802:SF52">
    <property type="entry name" value="MUCIN-4"/>
    <property type="match status" value="1"/>
</dbReference>
<dbReference type="Proteomes" id="UP001174909">
    <property type="component" value="Unassembled WGS sequence"/>
</dbReference>
<evidence type="ECO:0000313" key="10">
    <source>
        <dbReference type="EMBL" id="CAI8014066.1"/>
    </source>
</evidence>
<feature type="domain" description="Fibronectin type-III" evidence="7">
    <location>
        <begin position="976"/>
        <end position="1077"/>
    </location>
</feature>
<evidence type="ECO:0000256" key="3">
    <source>
        <dbReference type="ARBA" id="ARBA00022737"/>
    </source>
</evidence>